<dbReference type="HOGENOM" id="CLU_1140585_0_0_2"/>
<dbReference type="PANTHER" id="PTHR35090:SF2">
    <property type="entry name" value="ARSR FAMILY TRANSCRIPTIONAL REGULATOR"/>
    <property type="match status" value="1"/>
</dbReference>
<dbReference type="Gene3D" id="1.10.10.10">
    <property type="entry name" value="Winged helix-like DNA-binding domain superfamily/Winged helix DNA-binding domain"/>
    <property type="match status" value="1"/>
</dbReference>
<dbReference type="KEGG" id="neq:NEQ453"/>
<dbReference type="EMBL" id="AE017199">
    <property type="protein sequence ID" value="AAR39297.1"/>
    <property type="molecule type" value="Genomic_DNA"/>
</dbReference>
<dbReference type="Proteomes" id="UP000000578">
    <property type="component" value="Chromosome"/>
</dbReference>
<dbReference type="Pfam" id="PF02830">
    <property type="entry name" value="V4R"/>
    <property type="match status" value="1"/>
</dbReference>
<evidence type="ECO:0000313" key="3">
    <source>
        <dbReference type="Proteomes" id="UP000000578"/>
    </source>
</evidence>
<name>Q74M81_NANEQ</name>
<dbReference type="AlphaFoldDB" id="Q74M81"/>
<proteinExistence type="predicted"/>
<dbReference type="SUPFAM" id="SSF111126">
    <property type="entry name" value="Ligand-binding domain in the NO signalling and Golgi transport"/>
    <property type="match status" value="1"/>
</dbReference>
<feature type="domain" description="4-vinyl reductase 4VR" evidence="1">
    <location>
        <begin position="176"/>
        <end position="237"/>
    </location>
</feature>
<dbReference type="STRING" id="228908.NEQ453"/>
<dbReference type="CDD" id="cd00090">
    <property type="entry name" value="HTH_ARSR"/>
    <property type="match status" value="1"/>
</dbReference>
<organism evidence="2 3">
    <name type="scientific">Nanoarchaeum equitans (strain Kin4-M)</name>
    <dbReference type="NCBI Taxonomy" id="228908"/>
    <lineage>
        <taxon>Archaea</taxon>
        <taxon>Nanobdellota</taxon>
        <taxon>Candidatus Nanoarchaeia</taxon>
        <taxon>Nanoarchaeales</taxon>
        <taxon>Nanoarchaeaceae</taxon>
        <taxon>Nanoarchaeum</taxon>
    </lineage>
</organism>
<dbReference type="SMART" id="SM00989">
    <property type="entry name" value="V4R"/>
    <property type="match status" value="1"/>
</dbReference>
<dbReference type="PANTHER" id="PTHR35090">
    <property type="entry name" value="DNA-DIRECTED RNA POLYMERASE SUBUNIT I"/>
    <property type="match status" value="1"/>
</dbReference>
<dbReference type="Pfam" id="PF13412">
    <property type="entry name" value="HTH_24"/>
    <property type="match status" value="1"/>
</dbReference>
<dbReference type="InterPro" id="IPR036388">
    <property type="entry name" value="WH-like_DNA-bd_sf"/>
</dbReference>
<evidence type="ECO:0000259" key="1">
    <source>
        <dbReference type="SMART" id="SM00989"/>
    </source>
</evidence>
<dbReference type="InterPro" id="IPR036390">
    <property type="entry name" value="WH_DNA-bd_sf"/>
</dbReference>
<dbReference type="EnsemblBacteria" id="AAR39297">
    <property type="protein sequence ID" value="AAR39297"/>
    <property type="gene ID" value="NEQ453"/>
</dbReference>
<accession>Q74M81</accession>
<dbReference type="InterPro" id="IPR024096">
    <property type="entry name" value="NO_sig/Golgi_transp_ligand-bd"/>
</dbReference>
<dbReference type="Gene3D" id="3.30.1380.20">
    <property type="entry name" value="Trafficking protein particle complex subunit 3"/>
    <property type="match status" value="1"/>
</dbReference>
<keyword evidence="3" id="KW-1185">Reference proteome</keyword>
<dbReference type="InterPro" id="IPR004096">
    <property type="entry name" value="V4R"/>
</dbReference>
<evidence type="ECO:0000313" key="2">
    <source>
        <dbReference type="EMBL" id="AAR39297.1"/>
    </source>
</evidence>
<dbReference type="SUPFAM" id="SSF46785">
    <property type="entry name" value="Winged helix' DNA-binding domain"/>
    <property type="match status" value="1"/>
</dbReference>
<dbReference type="BioCyc" id="NEQU228908:GJB6-480-MONOMER"/>
<dbReference type="InterPro" id="IPR011991">
    <property type="entry name" value="ArsR-like_HTH"/>
</dbReference>
<sequence>MSNIEKQIIEILKKKPKGATIKEIAEELGINKMTALRYLEVLKTKGIVDYEENRRAKIWYVVGETSLLEIFKSEKPYLKFLKYEQGNILLLDDILMVVLPASFFSNIYDLYGEEASQKLYQLGYEFGKTLSFIYEINTGVKVSNIGLLPATVRSLLSFFLRGGFGELEKIEDYKDKMVIKIKNSLFPKILEGKGKKCHFLAGYIAGIANVLTGKNLKVYESKCVGEGYNYCEFVIMKNDSTAE</sequence>
<gene>
    <name evidence="2" type="ordered locus">NEQ453</name>
</gene>
<reference evidence="2 3" key="1">
    <citation type="journal article" date="2003" name="Proc. Natl. Acad. Sci. U.S.A.">
        <title>The genome of Nanoarchaeum equitans: insights into early archaeal evolution and derived parasitism.</title>
        <authorList>
            <person name="Waters E."/>
            <person name="Hohn M.J."/>
            <person name="Ahel I."/>
            <person name="Graham D.E."/>
            <person name="Adams M.D."/>
            <person name="Barnstead M."/>
            <person name="Beeson K.Y."/>
            <person name="Bibbs L."/>
            <person name="Bolanos R."/>
            <person name="Keller M."/>
            <person name="Kretz K."/>
            <person name="Lin X."/>
            <person name="Mathur E."/>
            <person name="Ni J."/>
            <person name="Podar M."/>
            <person name="Richardson T."/>
            <person name="Sutton G.G."/>
            <person name="Simon M."/>
            <person name="Soll D."/>
            <person name="Stetter K.O."/>
            <person name="Short J.M."/>
            <person name="Noordewier M."/>
        </authorList>
    </citation>
    <scope>NUCLEOTIDE SEQUENCE [LARGE SCALE GENOMIC DNA]</scope>
    <source>
        <strain evidence="2 3">Kin4-M</strain>
    </source>
</reference>
<protein>
    <submittedName>
        <fullName evidence="2">NEQ453</fullName>
    </submittedName>
</protein>